<dbReference type="SMART" id="SM00176">
    <property type="entry name" value="RAN"/>
    <property type="match status" value="1"/>
</dbReference>
<dbReference type="SMART" id="SM00173">
    <property type="entry name" value="RAS"/>
    <property type="match status" value="1"/>
</dbReference>
<protein>
    <submittedName>
        <fullName evidence="2">Uncharacterized protein</fullName>
    </submittedName>
</protein>
<name>A0AAD2JZY1_9AGAR</name>
<keyword evidence="3" id="KW-1185">Reference proteome</keyword>
<dbReference type="GO" id="GO:0005525">
    <property type="term" value="F:GTP binding"/>
    <property type="evidence" value="ECO:0007669"/>
    <property type="project" value="InterPro"/>
</dbReference>
<dbReference type="InterPro" id="IPR001806">
    <property type="entry name" value="Small_GTPase"/>
</dbReference>
<dbReference type="SMART" id="SM00174">
    <property type="entry name" value="RHO"/>
    <property type="match status" value="1"/>
</dbReference>
<dbReference type="Pfam" id="PF00071">
    <property type="entry name" value="Ras"/>
    <property type="match status" value="1"/>
</dbReference>
<evidence type="ECO:0000313" key="3">
    <source>
        <dbReference type="Proteomes" id="UP001295794"/>
    </source>
</evidence>
<comment type="caution">
    <text evidence="2">The sequence shown here is derived from an EMBL/GenBank/DDBJ whole genome shotgun (WGS) entry which is preliminary data.</text>
</comment>
<evidence type="ECO:0000256" key="1">
    <source>
        <dbReference type="ARBA" id="ARBA00006270"/>
    </source>
</evidence>
<dbReference type="Proteomes" id="UP001295794">
    <property type="component" value="Unassembled WGS sequence"/>
</dbReference>
<dbReference type="EMBL" id="CAVNYO010000169">
    <property type="protein sequence ID" value="CAK5271299.1"/>
    <property type="molecule type" value="Genomic_DNA"/>
</dbReference>
<dbReference type="InterPro" id="IPR050209">
    <property type="entry name" value="Rab_GTPases_membrane_traffic"/>
</dbReference>
<gene>
    <name evidence="2" type="ORF">MYCIT1_LOCUS16254</name>
</gene>
<accession>A0AAD2JZY1</accession>
<dbReference type="PRINTS" id="PR00449">
    <property type="entry name" value="RASTRNSFRMNG"/>
</dbReference>
<dbReference type="GO" id="GO:0003924">
    <property type="term" value="F:GTPase activity"/>
    <property type="evidence" value="ECO:0007669"/>
    <property type="project" value="InterPro"/>
</dbReference>
<dbReference type="SUPFAM" id="SSF52540">
    <property type="entry name" value="P-loop containing nucleoside triphosphate hydrolases"/>
    <property type="match status" value="1"/>
</dbReference>
<sequence length="247" mass="26878">MAALANDYDYIFKVVIIGDSGVGKSNRESEPLSSPLDACATNAVLSRFARDVFAYDSKSTIGVDFTTHAMLIPPHRVATQLWDTAGQEKYRVITAVYFRAAAGALLVYDITSRASFSAVERWLGEVRDYADAGAVVMLVGNKTDLAHLRAVSTEEGRMFAEKHSLLFLETSALDASNVESAFKMVITGAALIYLKSCDVQSDLRIEIHSIAASKSLEQADDDGTRPGRGTVVDPTRDQRLVTKSRCC</sequence>
<dbReference type="InterPro" id="IPR005225">
    <property type="entry name" value="Small_GTP-bd"/>
</dbReference>
<dbReference type="InterPro" id="IPR027417">
    <property type="entry name" value="P-loop_NTPase"/>
</dbReference>
<dbReference type="PANTHER" id="PTHR47979">
    <property type="entry name" value="DRAB11-RELATED"/>
    <property type="match status" value="1"/>
</dbReference>
<dbReference type="Gene3D" id="3.40.50.300">
    <property type="entry name" value="P-loop containing nucleotide triphosphate hydrolases"/>
    <property type="match status" value="1"/>
</dbReference>
<dbReference type="SMART" id="SM00175">
    <property type="entry name" value="RAB"/>
    <property type="match status" value="1"/>
</dbReference>
<dbReference type="PROSITE" id="PS51421">
    <property type="entry name" value="RAS"/>
    <property type="match status" value="1"/>
</dbReference>
<comment type="similarity">
    <text evidence="1">Belongs to the small GTPase superfamily. Rab family.</text>
</comment>
<evidence type="ECO:0000313" key="2">
    <source>
        <dbReference type="EMBL" id="CAK5271299.1"/>
    </source>
</evidence>
<dbReference type="PROSITE" id="PS51419">
    <property type="entry name" value="RAB"/>
    <property type="match status" value="1"/>
</dbReference>
<dbReference type="NCBIfam" id="TIGR00231">
    <property type="entry name" value="small_GTP"/>
    <property type="match status" value="1"/>
</dbReference>
<organism evidence="2 3">
    <name type="scientific">Mycena citricolor</name>
    <dbReference type="NCBI Taxonomy" id="2018698"/>
    <lineage>
        <taxon>Eukaryota</taxon>
        <taxon>Fungi</taxon>
        <taxon>Dikarya</taxon>
        <taxon>Basidiomycota</taxon>
        <taxon>Agaricomycotina</taxon>
        <taxon>Agaricomycetes</taxon>
        <taxon>Agaricomycetidae</taxon>
        <taxon>Agaricales</taxon>
        <taxon>Marasmiineae</taxon>
        <taxon>Mycenaceae</taxon>
        <taxon>Mycena</taxon>
    </lineage>
</organism>
<reference evidence="2" key="1">
    <citation type="submission" date="2023-11" db="EMBL/GenBank/DDBJ databases">
        <authorList>
            <person name="De Vega J J."/>
            <person name="De Vega J J."/>
        </authorList>
    </citation>
    <scope>NUCLEOTIDE SEQUENCE</scope>
</reference>
<proteinExistence type="inferred from homology"/>
<dbReference type="FunFam" id="3.40.50.300:FF:001447">
    <property type="entry name" value="Ras-related protein Rab-1B"/>
    <property type="match status" value="1"/>
</dbReference>
<dbReference type="AlphaFoldDB" id="A0AAD2JZY1"/>